<feature type="compositionally biased region" description="Basic and acidic residues" evidence="1">
    <location>
        <begin position="338"/>
        <end position="352"/>
    </location>
</feature>
<organism evidence="3 4">
    <name type="scientific">Carex littledalei</name>
    <dbReference type="NCBI Taxonomy" id="544730"/>
    <lineage>
        <taxon>Eukaryota</taxon>
        <taxon>Viridiplantae</taxon>
        <taxon>Streptophyta</taxon>
        <taxon>Embryophyta</taxon>
        <taxon>Tracheophyta</taxon>
        <taxon>Spermatophyta</taxon>
        <taxon>Magnoliopsida</taxon>
        <taxon>Liliopsida</taxon>
        <taxon>Poales</taxon>
        <taxon>Cyperaceae</taxon>
        <taxon>Cyperoideae</taxon>
        <taxon>Cariceae</taxon>
        <taxon>Carex</taxon>
        <taxon>Carex subgen. Euthyceras</taxon>
    </lineage>
</organism>
<dbReference type="PANTHER" id="PTHR34199">
    <property type="entry name" value="NUMOD3 MOTIF FAMILY PROTEIN, EXPRESSED"/>
    <property type="match status" value="1"/>
</dbReference>
<evidence type="ECO:0000256" key="1">
    <source>
        <dbReference type="SAM" id="MobiDB-lite"/>
    </source>
</evidence>
<proteinExistence type="predicted"/>
<dbReference type="Pfam" id="PF07460">
    <property type="entry name" value="NUMOD3"/>
    <property type="match status" value="1"/>
</dbReference>
<evidence type="ECO:0000313" key="4">
    <source>
        <dbReference type="Proteomes" id="UP000623129"/>
    </source>
</evidence>
<keyword evidence="4" id="KW-1185">Reference proteome</keyword>
<evidence type="ECO:0000313" key="3">
    <source>
        <dbReference type="EMBL" id="KAF3334952.1"/>
    </source>
</evidence>
<name>A0A833R671_9POAL</name>
<comment type="caution">
    <text evidence="3">The sequence shown here is derived from an EMBL/GenBank/DDBJ whole genome shotgun (WGS) entry which is preliminary data.</text>
</comment>
<dbReference type="PANTHER" id="PTHR34199:SF1">
    <property type="entry name" value="HISTONE-LYSINE N-METHYLTRANSFERASE, H3 LYSINE-79 SPECIFIC-LIKE PROTEIN"/>
    <property type="match status" value="1"/>
</dbReference>
<feature type="domain" description="Nuclease associated modular" evidence="2">
    <location>
        <begin position="215"/>
        <end position="231"/>
    </location>
</feature>
<dbReference type="EMBL" id="SWLB01000009">
    <property type="protein sequence ID" value="KAF3334952.1"/>
    <property type="molecule type" value="Genomic_DNA"/>
</dbReference>
<sequence>MESLTLSRSFALGPISHLLERRRSIIELRSYNLMSLIAEIKWRMPTKYHLMSQTDACQAHVETMLEIGQELIRKNGKPLTIIEIERRRKISETKKGSIAWNKGRKHSEETIQRIRERTREALSDPKVRKKMRGMQGTHSKKVKELISTKLKQTWYMRRKNKCYQDRLHKNWAEIIAATAKIGGYGERELNWNSYYKIREELISKARKKEKKMRTTWGPHSKEVKEQISSKMKQVWDERKKKQGSDYFSYRLKQKHYQNMLYGNWAAIISDTAKIGGCGERELDWDSYYKIREELISEAMKEKIDARIKRKKEIEKKKMEKKRKDKRLRKGILAMIKEKKAPEKEESRRERNGRGKMKMHAKSDRLVKHRLTKLHLWKKRLEVASSSKEIVSDRIGDEWDIEFTKERIGIGISLSDQLQLVKDRRKAEKVPSE</sequence>
<dbReference type="InterPro" id="IPR003611">
    <property type="entry name" value="NUMOD3"/>
</dbReference>
<evidence type="ECO:0000259" key="2">
    <source>
        <dbReference type="SMART" id="SM00496"/>
    </source>
</evidence>
<dbReference type="Proteomes" id="UP000623129">
    <property type="component" value="Unassembled WGS sequence"/>
</dbReference>
<feature type="domain" description="Nuclease associated modular" evidence="2">
    <location>
        <begin position="134"/>
        <end position="150"/>
    </location>
</feature>
<protein>
    <recommendedName>
        <fullName evidence="2">Nuclease associated modular domain-containing protein</fullName>
    </recommendedName>
</protein>
<gene>
    <name evidence="3" type="ORF">FCM35_KLT21556</name>
</gene>
<dbReference type="GO" id="GO:0003677">
    <property type="term" value="F:DNA binding"/>
    <property type="evidence" value="ECO:0007669"/>
    <property type="project" value="InterPro"/>
</dbReference>
<dbReference type="SMART" id="SM00496">
    <property type="entry name" value="IENR2"/>
    <property type="match status" value="3"/>
</dbReference>
<feature type="domain" description="Nuclease associated modular" evidence="2">
    <location>
        <begin position="102"/>
        <end position="118"/>
    </location>
</feature>
<reference evidence="3" key="1">
    <citation type="submission" date="2020-01" db="EMBL/GenBank/DDBJ databases">
        <title>Genome sequence of Kobresia littledalei, the first chromosome-level genome in the family Cyperaceae.</title>
        <authorList>
            <person name="Qu G."/>
        </authorList>
    </citation>
    <scope>NUCLEOTIDE SEQUENCE</scope>
    <source>
        <strain evidence="3">C.B.Clarke</strain>
        <tissue evidence="3">Leaf</tissue>
    </source>
</reference>
<feature type="region of interest" description="Disordered" evidence="1">
    <location>
        <begin position="338"/>
        <end position="360"/>
    </location>
</feature>
<accession>A0A833R671</accession>
<dbReference type="OrthoDB" id="6013at2759"/>
<dbReference type="AlphaFoldDB" id="A0A833R671"/>